<accession>A0ACB9Q4S1</accession>
<dbReference type="EMBL" id="CM039427">
    <property type="protein sequence ID" value="KAI4355284.1"/>
    <property type="molecule type" value="Genomic_DNA"/>
</dbReference>
<keyword evidence="2" id="KW-1185">Reference proteome</keyword>
<gene>
    <name evidence="1" type="ORF">L6164_004073</name>
</gene>
<protein>
    <submittedName>
        <fullName evidence="1">Uncharacterized protein</fullName>
    </submittedName>
</protein>
<comment type="caution">
    <text evidence="1">The sequence shown here is derived from an EMBL/GenBank/DDBJ whole genome shotgun (WGS) entry which is preliminary data.</text>
</comment>
<proteinExistence type="predicted"/>
<dbReference type="Proteomes" id="UP000828941">
    <property type="component" value="Chromosome 2"/>
</dbReference>
<sequence>MASISKLLTFDEVAKHNHKKDCWIIINGKVYDVTPFLDDHPGGDEVLLLAVEKDATDDFEDVGHSDSAKEIMEKYFVGEVDISTLPEKPSLRPQPMQSATAASDQSPGFVVKILQFVVPLLILGIAFALQYYGKKNKPTKHEN</sequence>
<name>A0ACB9Q4S1_BAUVA</name>
<evidence type="ECO:0000313" key="2">
    <source>
        <dbReference type="Proteomes" id="UP000828941"/>
    </source>
</evidence>
<organism evidence="1 2">
    <name type="scientific">Bauhinia variegata</name>
    <name type="common">Purple orchid tree</name>
    <name type="synonym">Phanera variegata</name>
    <dbReference type="NCBI Taxonomy" id="167791"/>
    <lineage>
        <taxon>Eukaryota</taxon>
        <taxon>Viridiplantae</taxon>
        <taxon>Streptophyta</taxon>
        <taxon>Embryophyta</taxon>
        <taxon>Tracheophyta</taxon>
        <taxon>Spermatophyta</taxon>
        <taxon>Magnoliopsida</taxon>
        <taxon>eudicotyledons</taxon>
        <taxon>Gunneridae</taxon>
        <taxon>Pentapetalae</taxon>
        <taxon>rosids</taxon>
        <taxon>fabids</taxon>
        <taxon>Fabales</taxon>
        <taxon>Fabaceae</taxon>
        <taxon>Cercidoideae</taxon>
        <taxon>Cercideae</taxon>
        <taxon>Bauhiniinae</taxon>
        <taxon>Bauhinia</taxon>
    </lineage>
</organism>
<reference evidence="1 2" key="1">
    <citation type="journal article" date="2022" name="DNA Res.">
        <title>Chromosomal-level genome assembly of the orchid tree Bauhinia variegata (Leguminosae; Cercidoideae) supports the allotetraploid origin hypothesis of Bauhinia.</title>
        <authorList>
            <person name="Zhong Y."/>
            <person name="Chen Y."/>
            <person name="Zheng D."/>
            <person name="Pang J."/>
            <person name="Liu Y."/>
            <person name="Luo S."/>
            <person name="Meng S."/>
            <person name="Qian L."/>
            <person name="Wei D."/>
            <person name="Dai S."/>
            <person name="Zhou R."/>
        </authorList>
    </citation>
    <scope>NUCLEOTIDE SEQUENCE [LARGE SCALE GENOMIC DNA]</scope>
    <source>
        <strain evidence="1">BV-YZ2020</strain>
    </source>
</reference>
<evidence type="ECO:0000313" key="1">
    <source>
        <dbReference type="EMBL" id="KAI4355284.1"/>
    </source>
</evidence>